<dbReference type="RefSeq" id="XP_009529015.1">
    <property type="nucleotide sequence ID" value="XM_009530720.1"/>
</dbReference>
<evidence type="ECO:0000313" key="1">
    <source>
        <dbReference type="EMBL" id="EGZ15266.1"/>
    </source>
</evidence>
<organism evidence="1 2">
    <name type="scientific">Phytophthora sojae (strain P6497)</name>
    <name type="common">Soybean stem and root rot agent</name>
    <name type="synonym">Phytophthora megasperma f. sp. glycines</name>
    <dbReference type="NCBI Taxonomy" id="1094619"/>
    <lineage>
        <taxon>Eukaryota</taxon>
        <taxon>Sar</taxon>
        <taxon>Stramenopiles</taxon>
        <taxon>Oomycota</taxon>
        <taxon>Peronosporomycetes</taxon>
        <taxon>Peronosporales</taxon>
        <taxon>Peronosporaceae</taxon>
        <taxon>Phytophthora</taxon>
    </lineage>
</organism>
<dbReference type="EMBL" id="JH159155">
    <property type="protein sequence ID" value="EGZ15266.1"/>
    <property type="molecule type" value="Genomic_DNA"/>
</dbReference>
<accession>G4ZL44</accession>
<name>G4ZL44_PHYSP</name>
<proteinExistence type="predicted"/>
<gene>
    <name evidence="1" type="ORF">PHYSODRAFT_333535</name>
</gene>
<dbReference type="Proteomes" id="UP000002640">
    <property type="component" value="Unassembled WGS sequence"/>
</dbReference>
<sequence length="80" mass="8794">MAKAKLRGRLLRMHYFASSSSSSSNSSSCGDAWEAPTEFQSRNVSWWKAVEVVLAPHTAEAQIRLSLSGLNVVVELVDNK</sequence>
<dbReference type="KEGG" id="psoj:PHYSODRAFT_333535"/>
<protein>
    <submittedName>
        <fullName evidence="1">Uncharacterized protein</fullName>
    </submittedName>
</protein>
<reference evidence="1 2" key="1">
    <citation type="journal article" date="2006" name="Science">
        <title>Phytophthora genome sequences uncover evolutionary origins and mechanisms of pathogenesis.</title>
        <authorList>
            <person name="Tyler B.M."/>
            <person name="Tripathy S."/>
            <person name="Zhang X."/>
            <person name="Dehal P."/>
            <person name="Jiang R.H."/>
            <person name="Aerts A."/>
            <person name="Arredondo F.D."/>
            <person name="Baxter L."/>
            <person name="Bensasson D."/>
            <person name="Beynon J.L."/>
            <person name="Chapman J."/>
            <person name="Damasceno C.M."/>
            <person name="Dorrance A.E."/>
            <person name="Dou D."/>
            <person name="Dickerman A.W."/>
            <person name="Dubchak I.L."/>
            <person name="Garbelotto M."/>
            <person name="Gijzen M."/>
            <person name="Gordon S.G."/>
            <person name="Govers F."/>
            <person name="Grunwald N.J."/>
            <person name="Huang W."/>
            <person name="Ivors K.L."/>
            <person name="Jones R.W."/>
            <person name="Kamoun S."/>
            <person name="Krampis K."/>
            <person name="Lamour K.H."/>
            <person name="Lee M.K."/>
            <person name="McDonald W.H."/>
            <person name="Medina M."/>
            <person name="Meijer H.J."/>
            <person name="Nordberg E.K."/>
            <person name="Maclean D.J."/>
            <person name="Ospina-Giraldo M.D."/>
            <person name="Morris P.F."/>
            <person name="Phuntumart V."/>
            <person name="Putnam N.H."/>
            <person name="Rash S."/>
            <person name="Rose J.K."/>
            <person name="Sakihama Y."/>
            <person name="Salamov A.A."/>
            <person name="Savidor A."/>
            <person name="Scheuring C.F."/>
            <person name="Smith B.M."/>
            <person name="Sobral B.W."/>
            <person name="Terry A."/>
            <person name="Torto-Alalibo T.A."/>
            <person name="Win J."/>
            <person name="Xu Z."/>
            <person name="Zhang H."/>
            <person name="Grigoriev I.V."/>
            <person name="Rokhsar D.S."/>
            <person name="Boore J.L."/>
        </authorList>
    </citation>
    <scope>NUCLEOTIDE SEQUENCE [LARGE SCALE GENOMIC DNA]</scope>
    <source>
        <strain evidence="1 2">P6497</strain>
    </source>
</reference>
<dbReference type="GeneID" id="20646682"/>
<dbReference type="InParanoid" id="G4ZL44"/>
<keyword evidence="2" id="KW-1185">Reference proteome</keyword>
<evidence type="ECO:0000313" key="2">
    <source>
        <dbReference type="Proteomes" id="UP000002640"/>
    </source>
</evidence>
<dbReference type="AlphaFoldDB" id="G4ZL44"/>